<dbReference type="EMBL" id="JH712110">
    <property type="protein sequence ID" value="EJD75772.1"/>
    <property type="molecule type" value="Genomic_DNA"/>
</dbReference>
<dbReference type="GeneID" id="31251583"/>
<proteinExistence type="predicted"/>
<protein>
    <submittedName>
        <fullName evidence="1">Uncharacterized protein</fullName>
    </submittedName>
</protein>
<name>A0A1S0UJ82_LOALO</name>
<dbReference type="KEGG" id="loa:LOAG_17156"/>
<sequence>MTTVRMRARALVLRLGIGRSSHSTRSKGEGGLNFKKSPKAWDNSEDFIVGSILLVE</sequence>
<dbReference type="RefSeq" id="XP_020306613.1">
    <property type="nucleotide sequence ID" value="XM_020449815.1"/>
</dbReference>
<accession>A0A1S0UJ82</accession>
<dbReference type="AlphaFoldDB" id="A0A1S0UJ82"/>
<organism evidence="1">
    <name type="scientific">Loa loa</name>
    <name type="common">Eye worm</name>
    <name type="synonym">Filaria loa</name>
    <dbReference type="NCBI Taxonomy" id="7209"/>
    <lineage>
        <taxon>Eukaryota</taxon>
        <taxon>Metazoa</taxon>
        <taxon>Ecdysozoa</taxon>
        <taxon>Nematoda</taxon>
        <taxon>Chromadorea</taxon>
        <taxon>Rhabditida</taxon>
        <taxon>Spirurina</taxon>
        <taxon>Spiruromorpha</taxon>
        <taxon>Filarioidea</taxon>
        <taxon>Onchocercidae</taxon>
        <taxon>Loa</taxon>
    </lineage>
</organism>
<dbReference type="CTD" id="31251583"/>
<evidence type="ECO:0000313" key="1">
    <source>
        <dbReference type="EMBL" id="EJD75772.1"/>
    </source>
</evidence>
<dbReference type="InParanoid" id="A0A1S0UJ82"/>
<gene>
    <name evidence="1" type="ORF">LOAG_17156</name>
</gene>
<reference evidence="1" key="1">
    <citation type="submission" date="2012-04" db="EMBL/GenBank/DDBJ databases">
        <title>The Genome Sequence of Loa loa.</title>
        <authorList>
            <consortium name="The Broad Institute Genome Sequencing Platform"/>
            <consortium name="Broad Institute Genome Sequencing Center for Infectious Disease"/>
            <person name="Nutman T.B."/>
            <person name="Fink D.L."/>
            <person name="Russ C."/>
            <person name="Young S."/>
            <person name="Zeng Q."/>
            <person name="Gargeya S."/>
            <person name="Alvarado L."/>
            <person name="Berlin A."/>
            <person name="Chapman S.B."/>
            <person name="Chen Z."/>
            <person name="Freedman E."/>
            <person name="Gellesch M."/>
            <person name="Goldberg J."/>
            <person name="Griggs A."/>
            <person name="Gujja S."/>
            <person name="Heilman E.R."/>
            <person name="Heiman D."/>
            <person name="Howarth C."/>
            <person name="Mehta T."/>
            <person name="Neiman D."/>
            <person name="Pearson M."/>
            <person name="Roberts A."/>
            <person name="Saif S."/>
            <person name="Shea T."/>
            <person name="Shenoy N."/>
            <person name="Sisk P."/>
            <person name="Stolte C."/>
            <person name="Sykes S."/>
            <person name="White J."/>
            <person name="Yandava C."/>
            <person name="Haas B."/>
            <person name="Henn M.R."/>
            <person name="Nusbaum C."/>
            <person name="Birren B."/>
        </authorList>
    </citation>
    <scope>NUCLEOTIDE SEQUENCE [LARGE SCALE GENOMIC DNA]</scope>
</reference>